<dbReference type="InterPro" id="IPR011990">
    <property type="entry name" value="TPR-like_helical_dom_sf"/>
</dbReference>
<name>A0A8K0RFN2_9PLEO</name>
<protein>
    <submittedName>
        <fullName evidence="4">Kinesin light chain 1</fullName>
    </submittedName>
</protein>
<dbReference type="Gene3D" id="3.40.50.300">
    <property type="entry name" value="P-loop containing nucleotide triphosphate hydrolases"/>
    <property type="match status" value="1"/>
</dbReference>
<feature type="domain" description="DUF7779" evidence="3">
    <location>
        <begin position="545"/>
        <end position="629"/>
    </location>
</feature>
<dbReference type="Gene3D" id="1.25.40.10">
    <property type="entry name" value="Tetratricopeptide repeat domain"/>
    <property type="match status" value="2"/>
</dbReference>
<evidence type="ECO:0000259" key="2">
    <source>
        <dbReference type="Pfam" id="PF06985"/>
    </source>
</evidence>
<dbReference type="EMBL" id="JAGMVJ010000003">
    <property type="protein sequence ID" value="KAH7092332.1"/>
    <property type="molecule type" value="Genomic_DNA"/>
</dbReference>
<accession>A0A8K0RFN2</accession>
<sequence>MRLIERNEDGKYSLTEFFGGDIPPYAILSHTWGADVDEVTLADLKSTTDTTKAGYRKLGFCADQAAKDGLRYFWVDTCAIDKSSSTELSEAINSMFTWYRNASQCYVYLSDVRVANITSSPPAQQDWYPAFQQSRWFTRGWTLQELIAPESVEFFSVQGVRLGDKESLLHELHDITGISLDALQGKPLNGFSVEERMSWVGQRKTKREEDIAYSLLGIFDVHMPLIYGEGRDKAFTRLKRELKTSSDEKGTSLTDRPARTREAFSTLPFAPDPDFVDRPEMLAWLRDKCAGPGARAALVGLGGVGKSQLAIQYANSIHESNPHAFVFWVHASTRARFDETYRAIADRLQLPGRDSQANVLRLVGDWLRDEANGRWVMVLDNVDDAKTFFPPRKRQRDEADNGAQTPLAMYLPQSRNGTILVTSRNKDVAARLVGGYNKIKEVLAMDEGEGLQLLHNKLCDPPIEESAVELLRALDCIPLAISQAAAYINQRARMSVTSYLDEFRRSSNKRESLLNQDMGDLRRDESAFNSVVTTWQISFEQIRRERRSAAELLSLMSCFNPQGIPESTLRRYSRDAAYTAAAEDKKDDERIDSAFDEDLNMLHTYSLVSMTADNSTCNMHALVRFCTQVWLSSSSDAEQWKQKFVILMAQEFPVGDFENWANAVSVLAGQDQQTLNTVEVLGWILLERGKYEEAERLQRRALVGRERQLGQSHHKTLDSVDNLAVTLDHLREFGEAETLHRRERNPRTLDSLHNLAEVLRAQSKFKEAETLHRRSLEGSEKELGHRHPDTLTSLHNLAQVLNDQGQHEEAEKLYRQTLDRTIKELGYQHPDTLISVHNLALVLQAQGQHEEAEKFHRRALEGKEKELGDLHHETLMSVWCLASLLNELHRYTEAAKLYQRACDGFTQVYGSMHSRTIRSRLCEHWRKLCVWNE</sequence>
<dbReference type="Pfam" id="PF06985">
    <property type="entry name" value="HET"/>
    <property type="match status" value="1"/>
</dbReference>
<evidence type="ECO:0000313" key="5">
    <source>
        <dbReference type="Proteomes" id="UP000813461"/>
    </source>
</evidence>
<proteinExistence type="predicted"/>
<dbReference type="InterPro" id="IPR010730">
    <property type="entry name" value="HET"/>
</dbReference>
<dbReference type="AlphaFoldDB" id="A0A8K0RFN2"/>
<gene>
    <name evidence="4" type="ORF">FB567DRAFT_557844</name>
</gene>
<dbReference type="Pfam" id="PF13374">
    <property type="entry name" value="TPR_10"/>
    <property type="match status" value="2"/>
</dbReference>
<evidence type="ECO:0000259" key="1">
    <source>
        <dbReference type="Pfam" id="PF00931"/>
    </source>
</evidence>
<dbReference type="SUPFAM" id="SSF48452">
    <property type="entry name" value="TPR-like"/>
    <property type="match status" value="2"/>
</dbReference>
<dbReference type="SMART" id="SM00028">
    <property type="entry name" value="TPR"/>
    <property type="match status" value="3"/>
</dbReference>
<organism evidence="4 5">
    <name type="scientific">Paraphoma chrysanthemicola</name>
    <dbReference type="NCBI Taxonomy" id="798071"/>
    <lineage>
        <taxon>Eukaryota</taxon>
        <taxon>Fungi</taxon>
        <taxon>Dikarya</taxon>
        <taxon>Ascomycota</taxon>
        <taxon>Pezizomycotina</taxon>
        <taxon>Dothideomycetes</taxon>
        <taxon>Pleosporomycetidae</taxon>
        <taxon>Pleosporales</taxon>
        <taxon>Pleosporineae</taxon>
        <taxon>Phaeosphaeriaceae</taxon>
        <taxon>Paraphoma</taxon>
    </lineage>
</organism>
<dbReference type="GO" id="GO:0043531">
    <property type="term" value="F:ADP binding"/>
    <property type="evidence" value="ECO:0007669"/>
    <property type="project" value="InterPro"/>
</dbReference>
<dbReference type="Proteomes" id="UP000813461">
    <property type="component" value="Unassembled WGS sequence"/>
</dbReference>
<dbReference type="InterPro" id="IPR002182">
    <property type="entry name" value="NB-ARC"/>
</dbReference>
<feature type="domain" description="Heterokaryon incompatibility" evidence="2">
    <location>
        <begin position="25"/>
        <end position="112"/>
    </location>
</feature>
<evidence type="ECO:0000259" key="3">
    <source>
        <dbReference type="Pfam" id="PF25000"/>
    </source>
</evidence>
<dbReference type="InterPro" id="IPR027417">
    <property type="entry name" value="P-loop_NTPase"/>
</dbReference>
<comment type="caution">
    <text evidence="4">The sequence shown here is derived from an EMBL/GenBank/DDBJ whole genome shotgun (WGS) entry which is preliminary data.</text>
</comment>
<keyword evidence="5" id="KW-1185">Reference proteome</keyword>
<feature type="domain" description="NB-ARC" evidence="1">
    <location>
        <begin position="296"/>
        <end position="458"/>
    </location>
</feature>
<dbReference type="Pfam" id="PF13424">
    <property type="entry name" value="TPR_12"/>
    <property type="match status" value="1"/>
</dbReference>
<dbReference type="PANTHER" id="PTHR10622">
    <property type="entry name" value="HET DOMAIN-CONTAINING PROTEIN"/>
    <property type="match status" value="1"/>
</dbReference>
<evidence type="ECO:0000313" key="4">
    <source>
        <dbReference type="EMBL" id="KAH7092332.1"/>
    </source>
</evidence>
<dbReference type="OrthoDB" id="20872at2759"/>
<dbReference type="InterPro" id="IPR019734">
    <property type="entry name" value="TPR_rpt"/>
</dbReference>
<reference evidence="4" key="1">
    <citation type="journal article" date="2021" name="Nat. Commun.">
        <title>Genetic determinants of endophytism in the Arabidopsis root mycobiome.</title>
        <authorList>
            <person name="Mesny F."/>
            <person name="Miyauchi S."/>
            <person name="Thiergart T."/>
            <person name="Pickel B."/>
            <person name="Atanasova L."/>
            <person name="Karlsson M."/>
            <person name="Huettel B."/>
            <person name="Barry K.W."/>
            <person name="Haridas S."/>
            <person name="Chen C."/>
            <person name="Bauer D."/>
            <person name="Andreopoulos W."/>
            <person name="Pangilinan J."/>
            <person name="LaButti K."/>
            <person name="Riley R."/>
            <person name="Lipzen A."/>
            <person name="Clum A."/>
            <person name="Drula E."/>
            <person name="Henrissat B."/>
            <person name="Kohler A."/>
            <person name="Grigoriev I.V."/>
            <person name="Martin F.M."/>
            <person name="Hacquard S."/>
        </authorList>
    </citation>
    <scope>NUCLEOTIDE SEQUENCE</scope>
    <source>
        <strain evidence="4">MPI-SDFR-AT-0120</strain>
    </source>
</reference>
<dbReference type="Pfam" id="PF00931">
    <property type="entry name" value="NB-ARC"/>
    <property type="match status" value="1"/>
</dbReference>
<dbReference type="Pfam" id="PF25000">
    <property type="entry name" value="DUF7779"/>
    <property type="match status" value="1"/>
</dbReference>
<dbReference type="PANTHER" id="PTHR10622:SF11">
    <property type="entry name" value="HET-DOMAIN-CONTAINING PROTEIN"/>
    <property type="match status" value="1"/>
</dbReference>
<dbReference type="SUPFAM" id="SSF52540">
    <property type="entry name" value="P-loop containing nucleoside triphosphate hydrolases"/>
    <property type="match status" value="1"/>
</dbReference>
<dbReference type="InterPro" id="IPR056681">
    <property type="entry name" value="DUF7779"/>
</dbReference>